<evidence type="ECO:0000259" key="2">
    <source>
        <dbReference type="Pfam" id="PF03732"/>
    </source>
</evidence>
<reference evidence="4" key="1">
    <citation type="submission" date="2024-07" db="EMBL/GenBank/DDBJ databases">
        <title>Two chromosome-level genome assemblies of Korean endemic species Abeliophyllum distichum and Forsythia ovata (Oleaceae).</title>
        <authorList>
            <person name="Jang H."/>
        </authorList>
    </citation>
    <scope>NUCLEOTIDE SEQUENCE [LARGE SCALE GENOMIC DNA]</scope>
</reference>
<dbReference type="InterPro" id="IPR005162">
    <property type="entry name" value="Retrotrans_gag_dom"/>
</dbReference>
<sequence>MYPPYYPQTYKDQGENEEEKDPYSYASMDRQEVPFRRYEQVDLFQHPYQRYNTGENCGNPNLPPRNSEPETSQGSSVFDRLGRRLPRNRRERRATAATNQPSRVSPFPQYQTQRVHSPATISSPQLRSYEIDDEEETSHFSEGIQRCKILHDFEMPETGKYVRRRDPDDHLLNYNASMVIARATPTVKYKAFPLTLEGSALRWYKKLISGSIHSWKDLKTTFRNGFKSPQLDQHLVQCLQDLRQGKHELLKSYLARFIKEMHKCENITEAEIFLTLKGGLEMRSMF</sequence>
<organism evidence="3 4">
    <name type="scientific">Abeliophyllum distichum</name>
    <dbReference type="NCBI Taxonomy" id="126358"/>
    <lineage>
        <taxon>Eukaryota</taxon>
        <taxon>Viridiplantae</taxon>
        <taxon>Streptophyta</taxon>
        <taxon>Embryophyta</taxon>
        <taxon>Tracheophyta</taxon>
        <taxon>Spermatophyta</taxon>
        <taxon>Magnoliopsida</taxon>
        <taxon>eudicotyledons</taxon>
        <taxon>Gunneridae</taxon>
        <taxon>Pentapetalae</taxon>
        <taxon>asterids</taxon>
        <taxon>lamiids</taxon>
        <taxon>Lamiales</taxon>
        <taxon>Oleaceae</taxon>
        <taxon>Forsythieae</taxon>
        <taxon>Abeliophyllum</taxon>
    </lineage>
</organism>
<dbReference type="PANTHER" id="PTHR33223:SF10">
    <property type="entry name" value="AMINOTRANSFERASE-LIKE PLANT MOBILE DOMAIN-CONTAINING PROTEIN"/>
    <property type="match status" value="1"/>
</dbReference>
<proteinExistence type="predicted"/>
<name>A0ABD1T0C1_9LAMI</name>
<feature type="compositionally biased region" description="Polar residues" evidence="1">
    <location>
        <begin position="96"/>
        <end position="126"/>
    </location>
</feature>
<keyword evidence="4" id="KW-1185">Reference proteome</keyword>
<feature type="region of interest" description="Disordered" evidence="1">
    <location>
        <begin position="46"/>
        <end position="126"/>
    </location>
</feature>
<evidence type="ECO:0000313" key="3">
    <source>
        <dbReference type="EMBL" id="KAL2506066.1"/>
    </source>
</evidence>
<feature type="compositionally biased region" description="Basic residues" evidence="1">
    <location>
        <begin position="83"/>
        <end position="92"/>
    </location>
</feature>
<protein>
    <submittedName>
        <fullName evidence="3">Retrotrans gag domain-containing protein</fullName>
    </submittedName>
</protein>
<evidence type="ECO:0000256" key="1">
    <source>
        <dbReference type="SAM" id="MobiDB-lite"/>
    </source>
</evidence>
<dbReference type="Pfam" id="PF03732">
    <property type="entry name" value="Retrotrans_gag"/>
    <property type="match status" value="1"/>
</dbReference>
<feature type="region of interest" description="Disordered" evidence="1">
    <location>
        <begin position="1"/>
        <end position="32"/>
    </location>
</feature>
<feature type="compositionally biased region" description="Polar residues" evidence="1">
    <location>
        <begin position="50"/>
        <end position="59"/>
    </location>
</feature>
<dbReference type="PANTHER" id="PTHR33223">
    <property type="entry name" value="CCHC-TYPE DOMAIN-CONTAINING PROTEIN"/>
    <property type="match status" value="1"/>
</dbReference>
<comment type="caution">
    <text evidence="3">The sequence shown here is derived from an EMBL/GenBank/DDBJ whole genome shotgun (WGS) entry which is preliminary data.</text>
</comment>
<accession>A0ABD1T0C1</accession>
<feature type="domain" description="Retrotransposon gag" evidence="2">
    <location>
        <begin position="191"/>
        <end position="280"/>
    </location>
</feature>
<dbReference type="AlphaFoldDB" id="A0ABD1T0C1"/>
<dbReference type="Proteomes" id="UP001604336">
    <property type="component" value="Unassembled WGS sequence"/>
</dbReference>
<dbReference type="EMBL" id="JBFOLK010000006">
    <property type="protein sequence ID" value="KAL2506066.1"/>
    <property type="molecule type" value="Genomic_DNA"/>
</dbReference>
<evidence type="ECO:0000313" key="4">
    <source>
        <dbReference type="Proteomes" id="UP001604336"/>
    </source>
</evidence>
<gene>
    <name evidence="3" type="ORF">Adt_21687</name>
</gene>